<evidence type="ECO:0000256" key="5">
    <source>
        <dbReference type="SAM" id="MobiDB-lite"/>
    </source>
</evidence>
<dbReference type="InterPro" id="IPR005119">
    <property type="entry name" value="LysR_subst-bd"/>
</dbReference>
<evidence type="ECO:0000313" key="7">
    <source>
        <dbReference type="EMBL" id="QBI52019.1"/>
    </source>
</evidence>
<dbReference type="InterPro" id="IPR036390">
    <property type="entry name" value="WH_DNA-bd_sf"/>
</dbReference>
<reference evidence="7 8" key="1">
    <citation type="submission" date="2019-02" db="EMBL/GenBank/DDBJ databases">
        <authorList>
            <person name="Khodamoradi S."/>
            <person name="Hahnke R.L."/>
            <person name="Kaempfer P."/>
            <person name="Schumann P."/>
            <person name="Rohde M."/>
            <person name="Steinert M."/>
            <person name="Luzhetskyy A."/>
            <person name="Wink J."/>
            <person name="Ruckert C."/>
        </authorList>
    </citation>
    <scope>NUCLEOTIDE SEQUENCE [LARGE SCALE GENOMIC DNA]</scope>
    <source>
        <strain evidence="7 8">M2</strain>
    </source>
</reference>
<dbReference type="SUPFAM" id="SSF46785">
    <property type="entry name" value="Winged helix' DNA-binding domain"/>
    <property type="match status" value="1"/>
</dbReference>
<evidence type="ECO:0000256" key="2">
    <source>
        <dbReference type="ARBA" id="ARBA00023015"/>
    </source>
</evidence>
<dbReference type="OrthoDB" id="4131546at2"/>
<dbReference type="PANTHER" id="PTHR30346:SF29">
    <property type="entry name" value="LYSR SUBSTRATE-BINDING"/>
    <property type="match status" value="1"/>
</dbReference>
<sequence length="324" mass="33236">MLELHRLRVLREVARLGSMSAAAASLSYSQPAISHHVARLEAEAGTPLVVRHARGVRLTEAGRVLVEHADSALAALAEADEKVAAIAGLRTGRVRLAAFPTAVSGFVPEALAALRRRAGGVRVALTEAEPAAALAALRAGEADIAVAFDYAETPGSDDVRLRRIPLMRDRVVLAVPDGHPAAAAERVRLGELADAAWASGCDRCRGHLELCCRATGFEPNIDFATDQYVAVQRLVACGLAVSALPELAFACHSEAGVIRRALPELGSRGIYAAVSAGPQPPAVAAMLDELAAAAGAVEPAEPAGRAAGPTVPAAPVAARGAAPG</sequence>
<dbReference type="GO" id="GO:0003700">
    <property type="term" value="F:DNA-binding transcription factor activity"/>
    <property type="evidence" value="ECO:0007669"/>
    <property type="project" value="InterPro"/>
</dbReference>
<feature type="region of interest" description="Disordered" evidence="5">
    <location>
        <begin position="301"/>
        <end position="324"/>
    </location>
</feature>
<name>A0A4P6PZQ4_9ACTN</name>
<organism evidence="7 8">
    <name type="scientific">Streptomonospora litoralis</name>
    <dbReference type="NCBI Taxonomy" id="2498135"/>
    <lineage>
        <taxon>Bacteria</taxon>
        <taxon>Bacillati</taxon>
        <taxon>Actinomycetota</taxon>
        <taxon>Actinomycetes</taxon>
        <taxon>Streptosporangiales</taxon>
        <taxon>Nocardiopsidaceae</taxon>
        <taxon>Streptomonospora</taxon>
    </lineage>
</organism>
<comment type="similarity">
    <text evidence="1">Belongs to the LysR transcriptional regulatory family.</text>
</comment>
<dbReference type="GO" id="GO:0003677">
    <property type="term" value="F:DNA binding"/>
    <property type="evidence" value="ECO:0007669"/>
    <property type="project" value="UniProtKB-KW"/>
</dbReference>
<dbReference type="Gene3D" id="3.40.190.10">
    <property type="entry name" value="Periplasmic binding protein-like II"/>
    <property type="match status" value="2"/>
</dbReference>
<dbReference type="FunFam" id="1.10.10.10:FF:000001">
    <property type="entry name" value="LysR family transcriptional regulator"/>
    <property type="match status" value="1"/>
</dbReference>
<dbReference type="AlphaFoldDB" id="A0A4P6PZQ4"/>
<gene>
    <name evidence="7" type="primary">cynR1</name>
    <name evidence="7" type="ORF">EKD16_01010</name>
</gene>
<dbReference type="Pfam" id="PF03466">
    <property type="entry name" value="LysR_substrate"/>
    <property type="match status" value="1"/>
</dbReference>
<dbReference type="EMBL" id="CP036455">
    <property type="protein sequence ID" value="QBI52019.1"/>
    <property type="molecule type" value="Genomic_DNA"/>
</dbReference>
<keyword evidence="4" id="KW-0804">Transcription</keyword>
<keyword evidence="3" id="KW-0238">DNA-binding</keyword>
<dbReference type="PRINTS" id="PR00039">
    <property type="entry name" value="HTHLYSR"/>
</dbReference>
<proteinExistence type="inferred from homology"/>
<dbReference type="InterPro" id="IPR036388">
    <property type="entry name" value="WH-like_DNA-bd_sf"/>
</dbReference>
<accession>A0A4P6PZQ4</accession>
<dbReference type="KEGG" id="strr:EKD16_01010"/>
<dbReference type="Gene3D" id="1.10.10.10">
    <property type="entry name" value="Winged helix-like DNA-binding domain superfamily/Winged helix DNA-binding domain"/>
    <property type="match status" value="1"/>
</dbReference>
<keyword evidence="2" id="KW-0805">Transcription regulation</keyword>
<dbReference type="Pfam" id="PF00126">
    <property type="entry name" value="HTH_1"/>
    <property type="match status" value="1"/>
</dbReference>
<keyword evidence="8" id="KW-1185">Reference proteome</keyword>
<evidence type="ECO:0000259" key="6">
    <source>
        <dbReference type="PROSITE" id="PS50931"/>
    </source>
</evidence>
<evidence type="ECO:0000313" key="8">
    <source>
        <dbReference type="Proteomes" id="UP000292235"/>
    </source>
</evidence>
<dbReference type="GO" id="GO:0032993">
    <property type="term" value="C:protein-DNA complex"/>
    <property type="evidence" value="ECO:0007669"/>
    <property type="project" value="TreeGrafter"/>
</dbReference>
<dbReference type="PANTHER" id="PTHR30346">
    <property type="entry name" value="TRANSCRIPTIONAL DUAL REGULATOR HCAR-RELATED"/>
    <property type="match status" value="1"/>
</dbReference>
<dbReference type="RefSeq" id="WP_131096636.1">
    <property type="nucleotide sequence ID" value="NZ_CP036455.1"/>
</dbReference>
<dbReference type="PROSITE" id="PS50931">
    <property type="entry name" value="HTH_LYSR"/>
    <property type="match status" value="1"/>
</dbReference>
<feature type="domain" description="HTH lysR-type" evidence="6">
    <location>
        <begin position="2"/>
        <end position="59"/>
    </location>
</feature>
<dbReference type="Proteomes" id="UP000292235">
    <property type="component" value="Chromosome"/>
</dbReference>
<protein>
    <submittedName>
        <fullName evidence="7">HTH-type transcriptional regulator CynR</fullName>
    </submittedName>
</protein>
<evidence type="ECO:0000256" key="3">
    <source>
        <dbReference type="ARBA" id="ARBA00023125"/>
    </source>
</evidence>
<dbReference type="SUPFAM" id="SSF53850">
    <property type="entry name" value="Periplasmic binding protein-like II"/>
    <property type="match status" value="1"/>
</dbReference>
<evidence type="ECO:0000256" key="1">
    <source>
        <dbReference type="ARBA" id="ARBA00009437"/>
    </source>
</evidence>
<dbReference type="InterPro" id="IPR000847">
    <property type="entry name" value="LysR_HTH_N"/>
</dbReference>
<evidence type="ECO:0000256" key="4">
    <source>
        <dbReference type="ARBA" id="ARBA00023163"/>
    </source>
</evidence>